<protein>
    <recommendedName>
        <fullName evidence="3">ACT domain-containing protein</fullName>
    </recommendedName>
</protein>
<dbReference type="InterPro" id="IPR056816">
    <property type="entry name" value="ACR2/9/10_N"/>
</dbReference>
<dbReference type="Pfam" id="PF24931">
    <property type="entry name" value="ACT_ACR9_3rd"/>
    <property type="match status" value="1"/>
</dbReference>
<evidence type="ECO:0000256" key="1">
    <source>
        <dbReference type="ARBA" id="ARBA00022737"/>
    </source>
</evidence>
<feature type="compositionally biased region" description="Low complexity" evidence="2">
    <location>
        <begin position="257"/>
        <end position="267"/>
    </location>
</feature>
<organism evidence="4 5">
    <name type="scientific">Apatococcus fuscideae</name>
    <dbReference type="NCBI Taxonomy" id="2026836"/>
    <lineage>
        <taxon>Eukaryota</taxon>
        <taxon>Viridiplantae</taxon>
        <taxon>Chlorophyta</taxon>
        <taxon>core chlorophytes</taxon>
        <taxon>Trebouxiophyceae</taxon>
        <taxon>Chlorellales</taxon>
        <taxon>Chlorellaceae</taxon>
        <taxon>Apatococcus</taxon>
    </lineage>
</organism>
<dbReference type="InterPro" id="IPR045865">
    <property type="entry name" value="ACT-like_dom_sf"/>
</dbReference>
<name>A0AAW1TL43_9CHLO</name>
<comment type="caution">
    <text evidence="4">The sequence shown here is derived from an EMBL/GenBank/DDBJ whole genome shotgun (WGS) entry which is preliminary data.</text>
</comment>
<accession>A0AAW1TL43</accession>
<dbReference type="InterPro" id="IPR056805">
    <property type="entry name" value="ACT_ACR9/10_C"/>
</dbReference>
<feature type="domain" description="ACT" evidence="3">
    <location>
        <begin position="39"/>
        <end position="115"/>
    </location>
</feature>
<dbReference type="InterPro" id="IPR040217">
    <property type="entry name" value="ACR1-12"/>
</dbReference>
<dbReference type="PROSITE" id="PS51671">
    <property type="entry name" value="ACT"/>
    <property type="match status" value="1"/>
</dbReference>
<proteinExistence type="predicted"/>
<dbReference type="SUPFAM" id="SSF55021">
    <property type="entry name" value="ACT-like"/>
    <property type="match status" value="1"/>
</dbReference>
<evidence type="ECO:0000256" key="2">
    <source>
        <dbReference type="SAM" id="MobiDB-lite"/>
    </source>
</evidence>
<feature type="region of interest" description="Disordered" evidence="2">
    <location>
        <begin position="532"/>
        <end position="551"/>
    </location>
</feature>
<evidence type="ECO:0000259" key="3">
    <source>
        <dbReference type="PROSITE" id="PS51671"/>
    </source>
</evidence>
<feature type="compositionally biased region" description="Polar residues" evidence="2">
    <location>
        <begin position="608"/>
        <end position="626"/>
    </location>
</feature>
<evidence type="ECO:0000313" key="5">
    <source>
        <dbReference type="Proteomes" id="UP001485043"/>
    </source>
</evidence>
<keyword evidence="1" id="KW-0677">Repeat</keyword>
<feature type="region of interest" description="Disordered" evidence="2">
    <location>
        <begin position="603"/>
        <end position="632"/>
    </location>
</feature>
<feature type="region of interest" description="Disordered" evidence="2">
    <location>
        <begin position="209"/>
        <end position="372"/>
    </location>
</feature>
<dbReference type="Pfam" id="PF24914">
    <property type="entry name" value="ACR10_N"/>
    <property type="match status" value="1"/>
</dbReference>
<keyword evidence="5" id="KW-1185">Reference proteome</keyword>
<feature type="compositionally biased region" description="Gly residues" evidence="2">
    <location>
        <begin position="539"/>
        <end position="551"/>
    </location>
</feature>
<evidence type="ECO:0000313" key="4">
    <source>
        <dbReference type="EMBL" id="KAK9869028.1"/>
    </source>
</evidence>
<dbReference type="AlphaFoldDB" id="A0AAW1TL43"/>
<dbReference type="EMBL" id="JALJOV010000002">
    <property type="protein sequence ID" value="KAK9869028.1"/>
    <property type="molecule type" value="Genomic_DNA"/>
</dbReference>
<dbReference type="CDD" id="cd04873">
    <property type="entry name" value="ACT_UUR-ACR-like"/>
    <property type="match status" value="1"/>
</dbReference>
<gene>
    <name evidence="4" type="ORF">WJX84_003698</name>
</gene>
<dbReference type="InterPro" id="IPR002912">
    <property type="entry name" value="ACT_dom"/>
</dbReference>
<feature type="compositionally biased region" description="Low complexity" evidence="2">
    <location>
        <begin position="295"/>
        <end position="308"/>
    </location>
</feature>
<feature type="compositionally biased region" description="Polar residues" evidence="2">
    <location>
        <begin position="268"/>
        <end position="287"/>
    </location>
</feature>
<sequence>MGTSVFGEDPTFGGASELDDETISIRRLPGTTEESPARELRISCPDATGLGCDISRMLLDFGISIVSGDVSTDGKWCFLIFEVELANTVPPRWGLLRQRLEHICPLSHSLPYLMRMKGSQPRAFQHPFLLRISASDRKSVLHSLALCLMEADVTVFKARIRTNKARQVKDEFWVYDNRCELPDEMRATQIQNQVRGFLKQVDATLEIEAAPSEAGEERDPGAELMQRSACKDATPSPPLRSLLAAHSSSRRHHTLHHPSPTHSNPSSILNSDGLSAGIASTSSQDSLQDGAEVHAAAPRSAAASPSASGESQHGTANGQGTCSSGRQNVLAPVESPWVANEGGGVGRPPSPLGSSASTSRRSSLDDEPLNGSLNLIDGPLEVTVDNSTASSYSSFIISCPNRKGLMYDLFRTFTDVQVRVAYGKLAVKSAGRFEAELFVQEVDGARILDLGMQAALVERVKRAVQQPVDIRLHDLPDDSGTQLIIAAPLDSGGRGRPRVMYDVSAAVVSLELAVQQADIKVQPIGVPITPDCCSSSSGKQGGKQGQAGPGQGAALTAFPAALSRPLEVHCFLICHPSGGPVSDPATRRALWSTLRDQLAGTCSRRSGGLQQAPSQRAKLQNSSTSFHRWKKY</sequence>
<dbReference type="PANTHER" id="PTHR31096">
    <property type="entry name" value="ACT DOMAIN-CONTAINING PROTEIN ACR4-RELATED"/>
    <property type="match status" value="1"/>
</dbReference>
<reference evidence="4 5" key="1">
    <citation type="journal article" date="2024" name="Nat. Commun.">
        <title>Phylogenomics reveals the evolutionary origins of lichenization in chlorophyte algae.</title>
        <authorList>
            <person name="Puginier C."/>
            <person name="Libourel C."/>
            <person name="Otte J."/>
            <person name="Skaloud P."/>
            <person name="Haon M."/>
            <person name="Grisel S."/>
            <person name="Petersen M."/>
            <person name="Berrin J.G."/>
            <person name="Delaux P.M."/>
            <person name="Dal Grande F."/>
            <person name="Keller J."/>
        </authorList>
    </citation>
    <scope>NUCLEOTIDE SEQUENCE [LARGE SCALE GENOMIC DNA]</scope>
    <source>
        <strain evidence="4 5">SAG 2523</strain>
    </source>
</reference>
<dbReference type="Pfam" id="PF24926">
    <property type="entry name" value="ACT_ACR9_C"/>
    <property type="match status" value="1"/>
</dbReference>
<dbReference type="PANTHER" id="PTHR31096:SF65">
    <property type="entry name" value="ACT DOMAIN-CONTAINING PROTEIN ACR9"/>
    <property type="match status" value="1"/>
</dbReference>
<dbReference type="Proteomes" id="UP001485043">
    <property type="component" value="Unassembled WGS sequence"/>
</dbReference>
<feature type="compositionally biased region" description="Low complexity" evidence="2">
    <location>
        <begin position="352"/>
        <end position="361"/>
    </location>
</feature>
<feature type="compositionally biased region" description="Polar residues" evidence="2">
    <location>
        <begin position="309"/>
        <end position="327"/>
    </location>
</feature>